<organism evidence="2">
    <name type="scientific">bioreactor metagenome</name>
    <dbReference type="NCBI Taxonomy" id="1076179"/>
    <lineage>
        <taxon>unclassified sequences</taxon>
        <taxon>metagenomes</taxon>
        <taxon>ecological metagenomes</taxon>
    </lineage>
</organism>
<name>A0A645HQC4_9ZZZZ</name>
<sequence>MITSSGSCRCLTRTPLPVRPIIIPAAKTAVPTPPSNADAPYSNRSKVAHQKVRQNSPPPATNIAAKKSQKRRRRRIAMVRATVVRISSEPRPSSRATRLRPGSSSMAAGASVSNPTPTTTSRQETSSQSSSPITGTSRKMPIDQKAWAKLIYRPGSSFTCSS</sequence>
<protein>
    <submittedName>
        <fullName evidence="2">Uncharacterized protein</fullName>
    </submittedName>
</protein>
<evidence type="ECO:0000256" key="1">
    <source>
        <dbReference type="SAM" id="MobiDB-lite"/>
    </source>
</evidence>
<comment type="caution">
    <text evidence="2">The sequence shown here is derived from an EMBL/GenBank/DDBJ whole genome shotgun (WGS) entry which is preliminary data.</text>
</comment>
<dbReference type="AlphaFoldDB" id="A0A645HQC4"/>
<reference evidence="2" key="1">
    <citation type="submission" date="2019-08" db="EMBL/GenBank/DDBJ databases">
        <authorList>
            <person name="Kucharzyk K."/>
            <person name="Murdoch R.W."/>
            <person name="Higgins S."/>
            <person name="Loffler F."/>
        </authorList>
    </citation>
    <scope>NUCLEOTIDE SEQUENCE</scope>
</reference>
<accession>A0A645HQC4</accession>
<evidence type="ECO:0000313" key="2">
    <source>
        <dbReference type="EMBL" id="MPN40756.1"/>
    </source>
</evidence>
<gene>
    <name evidence="2" type="ORF">SDC9_188295</name>
</gene>
<proteinExistence type="predicted"/>
<feature type="region of interest" description="Disordered" evidence="1">
    <location>
        <begin position="27"/>
        <end position="142"/>
    </location>
</feature>
<feature type="compositionally biased region" description="Basic residues" evidence="1">
    <location>
        <begin position="67"/>
        <end position="77"/>
    </location>
</feature>
<feature type="compositionally biased region" description="Low complexity" evidence="1">
    <location>
        <begin position="102"/>
        <end position="137"/>
    </location>
</feature>
<dbReference type="EMBL" id="VSSQ01097365">
    <property type="protein sequence ID" value="MPN40756.1"/>
    <property type="molecule type" value="Genomic_DNA"/>
</dbReference>